<dbReference type="InterPro" id="IPR025501">
    <property type="entry name" value="MinD_FleN"/>
</dbReference>
<dbReference type="CDD" id="cd02038">
    <property type="entry name" value="FlhG-like"/>
    <property type="match status" value="1"/>
</dbReference>
<sequence length="287" mass="32230">MSDQAAKLRKKIEMLRAYRQAKTIAIVSGKGGVGKSNFALNFSIQLAQKQNKVLIVDLDVGMGNIDILLGLTAKYSIVNMFEEHMSIDEIIEKGPNNISYVAAGSGLSDIFTMDEEKFDYFLTQLDVLINNYDYIIFDMGAGITLGSLYYMLAADECVVITTPEPTSLTDAYAIIKHITNKSNEIDLYVLVNRAQSQKSGQQTVERLQQVVSQFLQKDIVPLGVLPEDRTVLKAVSCQTPFSIYDSNAHITISMNQIVEQYISNKIDLEKKVPYSFVNKLKHFFKER</sequence>
<accession>A0ABS2N125</accession>
<reference evidence="4 5" key="1">
    <citation type="submission" date="2021-01" db="EMBL/GenBank/DDBJ databases">
        <title>Genomic Encyclopedia of Type Strains, Phase IV (KMG-IV): sequencing the most valuable type-strain genomes for metagenomic binning, comparative biology and taxonomic classification.</title>
        <authorList>
            <person name="Goeker M."/>
        </authorList>
    </citation>
    <scope>NUCLEOTIDE SEQUENCE [LARGE SCALE GENOMIC DNA]</scope>
    <source>
        <strain evidence="4 5">DSM 23711</strain>
    </source>
</reference>
<dbReference type="PIRSF" id="PIRSF003092">
    <property type="entry name" value="MinD"/>
    <property type="match status" value="1"/>
</dbReference>
<gene>
    <name evidence="4" type="ORF">JOC48_002340</name>
</gene>
<keyword evidence="5" id="KW-1185">Reference proteome</keyword>
<evidence type="ECO:0000313" key="4">
    <source>
        <dbReference type="EMBL" id="MBM7571839.1"/>
    </source>
</evidence>
<evidence type="ECO:0000259" key="3">
    <source>
        <dbReference type="Pfam" id="PF13614"/>
    </source>
</evidence>
<dbReference type="InterPro" id="IPR027417">
    <property type="entry name" value="P-loop_NTPase"/>
</dbReference>
<dbReference type="InterPro" id="IPR025669">
    <property type="entry name" value="AAA_dom"/>
</dbReference>
<dbReference type="EMBL" id="JAFBDR010000011">
    <property type="protein sequence ID" value="MBM7571839.1"/>
    <property type="molecule type" value="Genomic_DNA"/>
</dbReference>
<keyword evidence="2" id="KW-0067">ATP-binding</keyword>
<protein>
    <submittedName>
        <fullName evidence="4">Flagellar biosynthesis protein FlhG</fullName>
    </submittedName>
</protein>
<name>A0ABS2N125_9BACI</name>
<keyword evidence="4" id="KW-0966">Cell projection</keyword>
<evidence type="ECO:0000313" key="5">
    <source>
        <dbReference type="Proteomes" id="UP001296943"/>
    </source>
</evidence>
<keyword evidence="4" id="KW-0282">Flagellum</keyword>
<keyword evidence="4" id="KW-0969">Cilium</keyword>
<dbReference type="InterPro" id="IPR033875">
    <property type="entry name" value="FlhG"/>
</dbReference>
<evidence type="ECO:0000256" key="1">
    <source>
        <dbReference type="ARBA" id="ARBA00022741"/>
    </source>
</evidence>
<keyword evidence="1" id="KW-0547">Nucleotide-binding</keyword>
<comment type="caution">
    <text evidence="4">The sequence shown here is derived from an EMBL/GenBank/DDBJ whole genome shotgun (WGS) entry which is preliminary data.</text>
</comment>
<dbReference type="Proteomes" id="UP001296943">
    <property type="component" value="Unassembled WGS sequence"/>
</dbReference>
<dbReference type="PANTHER" id="PTHR43384">
    <property type="entry name" value="SEPTUM SITE-DETERMINING PROTEIN MIND HOMOLOG, CHLOROPLASTIC-RELATED"/>
    <property type="match status" value="1"/>
</dbReference>
<feature type="domain" description="AAA" evidence="3">
    <location>
        <begin position="21"/>
        <end position="180"/>
    </location>
</feature>
<dbReference type="InterPro" id="IPR050625">
    <property type="entry name" value="ParA/MinD_ATPase"/>
</dbReference>
<dbReference type="RefSeq" id="WP_204499795.1">
    <property type="nucleotide sequence ID" value="NZ_JAFBDR010000011.1"/>
</dbReference>
<evidence type="ECO:0000256" key="2">
    <source>
        <dbReference type="ARBA" id="ARBA00022840"/>
    </source>
</evidence>
<organism evidence="4 5">
    <name type="scientific">Aquibacillus albus</name>
    <dbReference type="NCBI Taxonomy" id="1168171"/>
    <lineage>
        <taxon>Bacteria</taxon>
        <taxon>Bacillati</taxon>
        <taxon>Bacillota</taxon>
        <taxon>Bacilli</taxon>
        <taxon>Bacillales</taxon>
        <taxon>Bacillaceae</taxon>
        <taxon>Aquibacillus</taxon>
    </lineage>
</organism>
<dbReference type="PANTHER" id="PTHR43384:SF4">
    <property type="entry name" value="CELLULOSE BIOSYNTHESIS PROTEIN BCSQ-RELATED"/>
    <property type="match status" value="1"/>
</dbReference>
<dbReference type="Pfam" id="PF13614">
    <property type="entry name" value="AAA_31"/>
    <property type="match status" value="1"/>
</dbReference>
<proteinExistence type="predicted"/>
<dbReference type="Gene3D" id="3.40.50.300">
    <property type="entry name" value="P-loop containing nucleotide triphosphate hydrolases"/>
    <property type="match status" value="1"/>
</dbReference>
<dbReference type="SUPFAM" id="SSF52540">
    <property type="entry name" value="P-loop containing nucleoside triphosphate hydrolases"/>
    <property type="match status" value="1"/>
</dbReference>